<sequence>MAHRQPIREFYLPKVRCSFPLKNHPAYDEITKSVNAWALQCARPESKLQKQMLVNEKYALLACVMNPYGLKERVSDIELWKSFRRGMTVKQQERFADTVKQTCAANMKQLQRKDSLLNNPKFQRLQMCAMESLRGLAERHWIAPDGIHAGELREAMFEACDMISAMNDEFMELYSEISEWPEVKELQLTPSGGSYGGEHALDVEHGTLPW</sequence>
<proteinExistence type="predicted"/>
<dbReference type="InParanoid" id="D8SAG0"/>
<evidence type="ECO:0000313" key="2">
    <source>
        <dbReference type="Proteomes" id="UP000001514"/>
    </source>
</evidence>
<dbReference type="HOGENOM" id="CLU_1312012_0_0_1"/>
<dbReference type="SUPFAM" id="SSF48576">
    <property type="entry name" value="Terpenoid synthases"/>
    <property type="match status" value="1"/>
</dbReference>
<name>D8SAG0_SELML</name>
<reference evidence="1 2" key="1">
    <citation type="journal article" date="2011" name="Science">
        <title>The Selaginella genome identifies genetic changes associated with the evolution of vascular plants.</title>
        <authorList>
            <person name="Banks J.A."/>
            <person name="Nishiyama T."/>
            <person name="Hasebe M."/>
            <person name="Bowman J.L."/>
            <person name="Gribskov M."/>
            <person name="dePamphilis C."/>
            <person name="Albert V.A."/>
            <person name="Aono N."/>
            <person name="Aoyama T."/>
            <person name="Ambrose B.A."/>
            <person name="Ashton N.W."/>
            <person name="Axtell M.J."/>
            <person name="Barker E."/>
            <person name="Barker M.S."/>
            <person name="Bennetzen J.L."/>
            <person name="Bonawitz N.D."/>
            <person name="Chapple C."/>
            <person name="Cheng C."/>
            <person name="Correa L.G."/>
            <person name="Dacre M."/>
            <person name="DeBarry J."/>
            <person name="Dreyer I."/>
            <person name="Elias M."/>
            <person name="Engstrom E.M."/>
            <person name="Estelle M."/>
            <person name="Feng L."/>
            <person name="Finet C."/>
            <person name="Floyd S.K."/>
            <person name="Frommer W.B."/>
            <person name="Fujita T."/>
            <person name="Gramzow L."/>
            <person name="Gutensohn M."/>
            <person name="Harholt J."/>
            <person name="Hattori M."/>
            <person name="Heyl A."/>
            <person name="Hirai T."/>
            <person name="Hiwatashi Y."/>
            <person name="Ishikawa M."/>
            <person name="Iwata M."/>
            <person name="Karol K.G."/>
            <person name="Koehler B."/>
            <person name="Kolukisaoglu U."/>
            <person name="Kubo M."/>
            <person name="Kurata T."/>
            <person name="Lalonde S."/>
            <person name="Li K."/>
            <person name="Li Y."/>
            <person name="Litt A."/>
            <person name="Lyons E."/>
            <person name="Manning G."/>
            <person name="Maruyama T."/>
            <person name="Michael T.P."/>
            <person name="Mikami K."/>
            <person name="Miyazaki S."/>
            <person name="Morinaga S."/>
            <person name="Murata T."/>
            <person name="Mueller-Roeber B."/>
            <person name="Nelson D.R."/>
            <person name="Obara M."/>
            <person name="Oguri Y."/>
            <person name="Olmstead R.G."/>
            <person name="Onodera N."/>
            <person name="Petersen B.L."/>
            <person name="Pils B."/>
            <person name="Prigge M."/>
            <person name="Rensing S.A."/>
            <person name="Riano-Pachon D.M."/>
            <person name="Roberts A.W."/>
            <person name="Sato Y."/>
            <person name="Scheller H.V."/>
            <person name="Schulz B."/>
            <person name="Schulz C."/>
            <person name="Shakirov E.V."/>
            <person name="Shibagaki N."/>
            <person name="Shinohara N."/>
            <person name="Shippen D.E."/>
            <person name="Soerensen I."/>
            <person name="Sotooka R."/>
            <person name="Sugimoto N."/>
            <person name="Sugita M."/>
            <person name="Sumikawa N."/>
            <person name="Tanurdzic M."/>
            <person name="Theissen G."/>
            <person name="Ulvskov P."/>
            <person name="Wakazuki S."/>
            <person name="Weng J.K."/>
            <person name="Willats W.W."/>
            <person name="Wipf D."/>
            <person name="Wolf P.G."/>
            <person name="Yang L."/>
            <person name="Zimmer A.D."/>
            <person name="Zhu Q."/>
            <person name="Mitros T."/>
            <person name="Hellsten U."/>
            <person name="Loque D."/>
            <person name="Otillar R."/>
            <person name="Salamov A."/>
            <person name="Schmutz J."/>
            <person name="Shapiro H."/>
            <person name="Lindquist E."/>
            <person name="Lucas S."/>
            <person name="Rokhsar D."/>
            <person name="Grigoriev I.V."/>
        </authorList>
    </citation>
    <scope>NUCLEOTIDE SEQUENCE [LARGE SCALE GENOMIC DNA]</scope>
</reference>
<dbReference type="InterPro" id="IPR008949">
    <property type="entry name" value="Isoprenoid_synthase_dom_sf"/>
</dbReference>
<protein>
    <submittedName>
        <fullName evidence="1">Uncharacterized protein</fullName>
    </submittedName>
</protein>
<dbReference type="Gramene" id="EFJ18748">
    <property type="protein sequence ID" value="EFJ18748"/>
    <property type="gene ID" value="SELMODRAFT_420069"/>
</dbReference>
<accession>D8SAG0</accession>
<keyword evidence="2" id="KW-1185">Reference proteome</keyword>
<gene>
    <name evidence="1" type="ORF">SELMODRAFT_420069</name>
</gene>
<dbReference type="Gene3D" id="1.10.600.10">
    <property type="entry name" value="Farnesyl Diphosphate Synthase"/>
    <property type="match status" value="1"/>
</dbReference>
<dbReference type="Proteomes" id="UP000001514">
    <property type="component" value="Unassembled WGS sequence"/>
</dbReference>
<organism evidence="2">
    <name type="scientific">Selaginella moellendorffii</name>
    <name type="common">Spikemoss</name>
    <dbReference type="NCBI Taxonomy" id="88036"/>
    <lineage>
        <taxon>Eukaryota</taxon>
        <taxon>Viridiplantae</taxon>
        <taxon>Streptophyta</taxon>
        <taxon>Embryophyta</taxon>
        <taxon>Tracheophyta</taxon>
        <taxon>Lycopodiopsida</taxon>
        <taxon>Selaginellales</taxon>
        <taxon>Selaginellaceae</taxon>
        <taxon>Selaginella</taxon>
    </lineage>
</organism>
<dbReference type="EMBL" id="GL377609">
    <property type="protein sequence ID" value="EFJ18748.1"/>
    <property type="molecule type" value="Genomic_DNA"/>
</dbReference>
<dbReference type="AlphaFoldDB" id="D8SAG0"/>
<dbReference type="KEGG" id="smo:SELMODRAFT_420069"/>
<evidence type="ECO:0000313" key="1">
    <source>
        <dbReference type="EMBL" id="EFJ18748.1"/>
    </source>
</evidence>